<proteinExistence type="inferred from homology"/>
<dbReference type="AlphaFoldDB" id="A0A7W4J800"/>
<dbReference type="GO" id="GO:0016887">
    <property type="term" value="F:ATP hydrolysis activity"/>
    <property type="evidence" value="ECO:0007669"/>
    <property type="project" value="InterPro"/>
</dbReference>
<comment type="similarity">
    <text evidence="1">Belongs to the ABC transporter superfamily.</text>
</comment>
<dbReference type="PROSITE" id="PS50893">
    <property type="entry name" value="ABC_TRANSPORTER_2"/>
    <property type="match status" value="1"/>
</dbReference>
<keyword evidence="3" id="KW-0547">Nucleotide-binding</keyword>
<dbReference type="SMART" id="SM00382">
    <property type="entry name" value="AAA"/>
    <property type="match status" value="1"/>
</dbReference>
<evidence type="ECO:0000259" key="5">
    <source>
        <dbReference type="PROSITE" id="PS50893"/>
    </source>
</evidence>
<dbReference type="InterPro" id="IPR027417">
    <property type="entry name" value="P-loop_NTPase"/>
</dbReference>
<evidence type="ECO:0000313" key="7">
    <source>
        <dbReference type="Proteomes" id="UP000561066"/>
    </source>
</evidence>
<dbReference type="CDD" id="cd03220">
    <property type="entry name" value="ABC_KpsT_Wzt"/>
    <property type="match status" value="1"/>
</dbReference>
<keyword evidence="2" id="KW-0813">Transport</keyword>
<dbReference type="Proteomes" id="UP000561066">
    <property type="component" value="Unassembled WGS sequence"/>
</dbReference>
<dbReference type="PROSITE" id="PS00211">
    <property type="entry name" value="ABC_TRANSPORTER_1"/>
    <property type="match status" value="1"/>
</dbReference>
<keyword evidence="4 6" id="KW-0067">ATP-binding</keyword>
<dbReference type="InterPro" id="IPR017871">
    <property type="entry name" value="ABC_transporter-like_CS"/>
</dbReference>
<evidence type="ECO:0000256" key="4">
    <source>
        <dbReference type="ARBA" id="ARBA00022840"/>
    </source>
</evidence>
<dbReference type="PANTHER" id="PTHR46743">
    <property type="entry name" value="TEICHOIC ACIDS EXPORT ATP-BINDING PROTEIN TAGH"/>
    <property type="match status" value="1"/>
</dbReference>
<reference evidence="6 7" key="1">
    <citation type="submission" date="2020-04" db="EMBL/GenBank/DDBJ databases">
        <title>Description of novel Gluconacetobacter.</title>
        <authorList>
            <person name="Sombolestani A."/>
        </authorList>
    </citation>
    <scope>NUCLEOTIDE SEQUENCE [LARGE SCALE GENOMIC DNA]</scope>
    <source>
        <strain evidence="6 7">LMG 21312</strain>
    </source>
</reference>
<comment type="caution">
    <text evidence="6">The sequence shown here is derived from an EMBL/GenBank/DDBJ whole genome shotgun (WGS) entry which is preliminary data.</text>
</comment>
<evidence type="ECO:0000256" key="3">
    <source>
        <dbReference type="ARBA" id="ARBA00022741"/>
    </source>
</evidence>
<organism evidence="6 7">
    <name type="scientific">Gluconacetobacter johannae</name>
    <dbReference type="NCBI Taxonomy" id="112140"/>
    <lineage>
        <taxon>Bacteria</taxon>
        <taxon>Pseudomonadati</taxon>
        <taxon>Pseudomonadota</taxon>
        <taxon>Alphaproteobacteria</taxon>
        <taxon>Acetobacterales</taxon>
        <taxon>Acetobacteraceae</taxon>
        <taxon>Gluconacetobacter</taxon>
    </lineage>
</organism>
<keyword evidence="7" id="KW-1185">Reference proteome</keyword>
<sequence length="251" mass="27347">MAGIDVRDLRIAFPLYHGNARSLKKRLGRAISGRLEHDARDRVVVRALNGVSFSLRPGERLGLIGRNGAGKTTLLRALAGIYEPVEGRVTIRGRVGALLDTNLGMIGELTGRENIRLRCLFTGMAADAIAQVERDVQAFAELGAFLDLPIRTYSSGMQVRLAFGLATATRPQILLMDEWFMAGDAAFMGRARARLEGLVSGAEILVISTHQPDILATWCTRVLWMDQGHIRMDGPPDVVLPAYLGLEKAGT</sequence>
<name>A0A7W4J800_9PROT</name>
<dbReference type="SUPFAM" id="SSF52540">
    <property type="entry name" value="P-loop containing nucleoside triphosphate hydrolases"/>
    <property type="match status" value="1"/>
</dbReference>
<evidence type="ECO:0000256" key="1">
    <source>
        <dbReference type="ARBA" id="ARBA00005417"/>
    </source>
</evidence>
<dbReference type="GO" id="GO:0005524">
    <property type="term" value="F:ATP binding"/>
    <property type="evidence" value="ECO:0007669"/>
    <property type="project" value="UniProtKB-KW"/>
</dbReference>
<dbReference type="InterPro" id="IPR003593">
    <property type="entry name" value="AAA+_ATPase"/>
</dbReference>
<evidence type="ECO:0000256" key="2">
    <source>
        <dbReference type="ARBA" id="ARBA00022448"/>
    </source>
</evidence>
<protein>
    <submittedName>
        <fullName evidence="6">ABC transporter ATP-binding protein</fullName>
    </submittedName>
</protein>
<gene>
    <name evidence="6" type="ORF">HLH21_10060</name>
</gene>
<dbReference type="Pfam" id="PF00005">
    <property type="entry name" value="ABC_tran"/>
    <property type="match status" value="1"/>
</dbReference>
<dbReference type="RefSeq" id="WP_182943629.1">
    <property type="nucleotide sequence ID" value="NZ_JABEQH010000012.1"/>
</dbReference>
<dbReference type="InterPro" id="IPR015860">
    <property type="entry name" value="ABC_transpr_TagH-like"/>
</dbReference>
<dbReference type="InterPro" id="IPR050683">
    <property type="entry name" value="Bact_Polysacc_Export_ATP-bd"/>
</dbReference>
<accession>A0A7W4J800</accession>
<dbReference type="GO" id="GO:0140359">
    <property type="term" value="F:ABC-type transporter activity"/>
    <property type="evidence" value="ECO:0007669"/>
    <property type="project" value="InterPro"/>
</dbReference>
<dbReference type="EMBL" id="JABEQH010000012">
    <property type="protein sequence ID" value="MBB2176271.1"/>
    <property type="molecule type" value="Genomic_DNA"/>
</dbReference>
<feature type="domain" description="ABC transporter" evidence="5">
    <location>
        <begin position="33"/>
        <end position="249"/>
    </location>
</feature>
<dbReference type="InterPro" id="IPR003439">
    <property type="entry name" value="ABC_transporter-like_ATP-bd"/>
</dbReference>
<evidence type="ECO:0000313" key="6">
    <source>
        <dbReference type="EMBL" id="MBB2176271.1"/>
    </source>
</evidence>
<dbReference type="PANTHER" id="PTHR46743:SF2">
    <property type="entry name" value="TEICHOIC ACIDS EXPORT ATP-BINDING PROTEIN TAGH"/>
    <property type="match status" value="1"/>
</dbReference>
<dbReference type="Gene3D" id="3.40.50.300">
    <property type="entry name" value="P-loop containing nucleotide triphosphate hydrolases"/>
    <property type="match status" value="1"/>
</dbReference>
<dbReference type="GO" id="GO:0016020">
    <property type="term" value="C:membrane"/>
    <property type="evidence" value="ECO:0007669"/>
    <property type="project" value="InterPro"/>
</dbReference>